<comment type="caution">
    <text evidence="1">The sequence shown here is derived from an EMBL/GenBank/DDBJ whole genome shotgun (WGS) entry which is preliminary data.</text>
</comment>
<dbReference type="AlphaFoldDB" id="A0A2P7TX36"/>
<sequence length="105" mass="10957">MTASDTAGLTAASVRSANNPFPKLRHRIADECGKQTLFSGITEPDGPYSGARRIRGKQAWGAGGKTTVLGILKRPGASKAMLQKVIRGHLLIKGVTNTGGRRGSG</sequence>
<proteinExistence type="predicted"/>
<keyword evidence="2" id="KW-1185">Reference proteome</keyword>
<dbReference type="Proteomes" id="UP000241868">
    <property type="component" value="Unassembled WGS sequence"/>
</dbReference>
<gene>
    <name evidence="1" type="ORF">C7N83_13095</name>
</gene>
<name>A0A2P7TX36_9NEIS</name>
<evidence type="ECO:0000313" key="1">
    <source>
        <dbReference type="EMBL" id="PSJ79296.1"/>
    </source>
</evidence>
<accession>A0A2P7TX36</accession>
<organism evidence="1 2">
    <name type="scientific">Neisseria iguanae</name>
    <dbReference type="NCBI Taxonomy" id="90242"/>
    <lineage>
        <taxon>Bacteria</taxon>
        <taxon>Pseudomonadati</taxon>
        <taxon>Pseudomonadota</taxon>
        <taxon>Betaproteobacteria</taxon>
        <taxon>Neisseriales</taxon>
        <taxon>Neisseriaceae</taxon>
        <taxon>Neisseria</taxon>
    </lineage>
</organism>
<protein>
    <submittedName>
        <fullName evidence="1">Uncharacterized protein</fullName>
    </submittedName>
</protein>
<dbReference type="RefSeq" id="WP_106743194.1">
    <property type="nucleotide sequence ID" value="NZ_PXYY01000135.1"/>
</dbReference>
<reference evidence="1 2" key="1">
    <citation type="submission" date="2018-03" db="EMBL/GenBank/DDBJ databases">
        <title>Neisseria weixii sp. nov., isolated from the intestinal contents of Tibetan Plateau pika (Ochotona curzoniae) in Yushu, Qinghai Province, China.</title>
        <authorList>
            <person name="Gui Z."/>
        </authorList>
    </citation>
    <scope>NUCLEOTIDE SEQUENCE [LARGE SCALE GENOMIC DNA]</scope>
    <source>
        <strain evidence="1 2">ATCC 51483</strain>
    </source>
</reference>
<dbReference type="EMBL" id="PXYY01000135">
    <property type="protein sequence ID" value="PSJ79296.1"/>
    <property type="molecule type" value="Genomic_DNA"/>
</dbReference>
<evidence type="ECO:0000313" key="2">
    <source>
        <dbReference type="Proteomes" id="UP000241868"/>
    </source>
</evidence>